<gene>
    <name evidence="8" type="ORF">MNOR_LOCUS24396</name>
</gene>
<dbReference type="GO" id="GO:0016020">
    <property type="term" value="C:membrane"/>
    <property type="evidence" value="ECO:0007669"/>
    <property type="project" value="UniProtKB-SubCell"/>
</dbReference>
<accession>A0AAV2REW0</accession>
<name>A0AAV2REW0_MEGNR</name>
<dbReference type="EMBL" id="CAXKWB010022367">
    <property type="protein sequence ID" value="CAL4124281.1"/>
    <property type="molecule type" value="Genomic_DNA"/>
</dbReference>
<feature type="transmembrane region" description="Helical" evidence="6">
    <location>
        <begin position="119"/>
        <end position="142"/>
    </location>
</feature>
<dbReference type="PANTHER" id="PTHR22776">
    <property type="entry name" value="MARVEL-CONTAINING POTENTIAL LIPID RAFT-ASSOCIATED PROTEIN"/>
    <property type="match status" value="1"/>
</dbReference>
<evidence type="ECO:0000259" key="7">
    <source>
        <dbReference type="PROSITE" id="PS51225"/>
    </source>
</evidence>
<protein>
    <recommendedName>
        <fullName evidence="7">MARVEL domain-containing protein</fullName>
    </recommendedName>
</protein>
<dbReference type="InterPro" id="IPR050578">
    <property type="entry name" value="MARVEL-CKLF_proteins"/>
</dbReference>
<evidence type="ECO:0000256" key="5">
    <source>
        <dbReference type="PROSITE-ProRule" id="PRU00581"/>
    </source>
</evidence>
<dbReference type="AlphaFoldDB" id="A0AAV2REW0"/>
<comment type="caution">
    <text evidence="8">The sequence shown here is derived from an EMBL/GenBank/DDBJ whole genome shotgun (WGS) entry which is preliminary data.</text>
</comment>
<feature type="transmembrane region" description="Helical" evidence="6">
    <location>
        <begin position="53"/>
        <end position="72"/>
    </location>
</feature>
<evidence type="ECO:0000313" key="9">
    <source>
        <dbReference type="Proteomes" id="UP001497623"/>
    </source>
</evidence>
<dbReference type="PANTHER" id="PTHR22776:SF49">
    <property type="entry name" value="MARVEL DOMAIN-CONTAINING PROTEIN"/>
    <property type="match status" value="1"/>
</dbReference>
<evidence type="ECO:0000256" key="4">
    <source>
        <dbReference type="ARBA" id="ARBA00023136"/>
    </source>
</evidence>
<keyword evidence="3 6" id="KW-1133">Transmembrane helix</keyword>
<dbReference type="Proteomes" id="UP001497623">
    <property type="component" value="Unassembled WGS sequence"/>
</dbReference>
<comment type="subcellular location">
    <subcellularLocation>
        <location evidence="1">Membrane</location>
        <topology evidence="1">Multi-pass membrane protein</topology>
    </subcellularLocation>
</comment>
<evidence type="ECO:0000256" key="6">
    <source>
        <dbReference type="SAM" id="Phobius"/>
    </source>
</evidence>
<sequence>RTIIMDTRIQDHFKNGSFIKTKSGILYILHAVLSNLTFVCTIWSIYATFPPCVWIEVVSFSGFVLALVLLLINMIQIPSDLGCIPWDVVEIIYTSIWAFFFAIIGIVDGEFARKSNDSVLGAATFFALLAMGLLVTHTFLLIHNRRSKN</sequence>
<dbReference type="PROSITE" id="PS51225">
    <property type="entry name" value="MARVEL"/>
    <property type="match status" value="1"/>
</dbReference>
<keyword evidence="9" id="KW-1185">Reference proteome</keyword>
<keyword evidence="4 5" id="KW-0472">Membrane</keyword>
<organism evidence="8 9">
    <name type="scientific">Meganyctiphanes norvegica</name>
    <name type="common">Northern krill</name>
    <name type="synonym">Thysanopoda norvegica</name>
    <dbReference type="NCBI Taxonomy" id="48144"/>
    <lineage>
        <taxon>Eukaryota</taxon>
        <taxon>Metazoa</taxon>
        <taxon>Ecdysozoa</taxon>
        <taxon>Arthropoda</taxon>
        <taxon>Crustacea</taxon>
        <taxon>Multicrustacea</taxon>
        <taxon>Malacostraca</taxon>
        <taxon>Eumalacostraca</taxon>
        <taxon>Eucarida</taxon>
        <taxon>Euphausiacea</taxon>
        <taxon>Euphausiidae</taxon>
        <taxon>Meganyctiphanes</taxon>
    </lineage>
</organism>
<proteinExistence type="predicted"/>
<evidence type="ECO:0000256" key="3">
    <source>
        <dbReference type="ARBA" id="ARBA00022989"/>
    </source>
</evidence>
<dbReference type="InterPro" id="IPR008253">
    <property type="entry name" value="Marvel"/>
</dbReference>
<feature type="transmembrane region" description="Helical" evidence="6">
    <location>
        <begin position="84"/>
        <end position="107"/>
    </location>
</feature>
<keyword evidence="2 5" id="KW-0812">Transmembrane</keyword>
<evidence type="ECO:0000256" key="1">
    <source>
        <dbReference type="ARBA" id="ARBA00004141"/>
    </source>
</evidence>
<dbReference type="Pfam" id="PF01284">
    <property type="entry name" value="MARVEL"/>
    <property type="match status" value="1"/>
</dbReference>
<feature type="non-terminal residue" evidence="8">
    <location>
        <position position="1"/>
    </location>
</feature>
<evidence type="ECO:0000313" key="8">
    <source>
        <dbReference type="EMBL" id="CAL4124281.1"/>
    </source>
</evidence>
<feature type="domain" description="MARVEL" evidence="7">
    <location>
        <begin position="18"/>
        <end position="146"/>
    </location>
</feature>
<evidence type="ECO:0000256" key="2">
    <source>
        <dbReference type="ARBA" id="ARBA00022692"/>
    </source>
</evidence>
<reference evidence="8 9" key="1">
    <citation type="submission" date="2024-05" db="EMBL/GenBank/DDBJ databases">
        <authorList>
            <person name="Wallberg A."/>
        </authorList>
    </citation>
    <scope>NUCLEOTIDE SEQUENCE [LARGE SCALE GENOMIC DNA]</scope>
</reference>
<feature type="transmembrane region" description="Helical" evidence="6">
    <location>
        <begin position="24"/>
        <end position="47"/>
    </location>
</feature>